<evidence type="ECO:0000313" key="3">
    <source>
        <dbReference type="Proteomes" id="UP001596058"/>
    </source>
</evidence>
<dbReference type="EMBL" id="JBHSPA010000037">
    <property type="protein sequence ID" value="MFC5828453.1"/>
    <property type="molecule type" value="Genomic_DNA"/>
</dbReference>
<dbReference type="Proteomes" id="UP001596058">
    <property type="component" value="Unassembled WGS sequence"/>
</dbReference>
<protein>
    <submittedName>
        <fullName evidence="2">Uncharacterized protein</fullName>
    </submittedName>
</protein>
<sequence>MSILSGTDDHTTNEAVAAIAPEFRDNGPFSSAPTTTKSDPEITCAVPKLVHGI</sequence>
<organism evidence="2 3">
    <name type="scientific">Nonomuraea insulae</name>
    <dbReference type="NCBI Taxonomy" id="1616787"/>
    <lineage>
        <taxon>Bacteria</taxon>
        <taxon>Bacillati</taxon>
        <taxon>Actinomycetota</taxon>
        <taxon>Actinomycetes</taxon>
        <taxon>Streptosporangiales</taxon>
        <taxon>Streptosporangiaceae</taxon>
        <taxon>Nonomuraea</taxon>
    </lineage>
</organism>
<name>A0ABW1CVW9_9ACTN</name>
<gene>
    <name evidence="2" type="ORF">ACFPZ3_31680</name>
</gene>
<reference evidence="3" key="1">
    <citation type="journal article" date="2019" name="Int. J. Syst. Evol. Microbiol.">
        <title>The Global Catalogue of Microorganisms (GCM) 10K type strain sequencing project: providing services to taxonomists for standard genome sequencing and annotation.</title>
        <authorList>
            <consortium name="The Broad Institute Genomics Platform"/>
            <consortium name="The Broad Institute Genome Sequencing Center for Infectious Disease"/>
            <person name="Wu L."/>
            <person name="Ma J."/>
        </authorList>
    </citation>
    <scope>NUCLEOTIDE SEQUENCE [LARGE SCALE GENOMIC DNA]</scope>
    <source>
        <strain evidence="3">CCUG 53903</strain>
    </source>
</reference>
<accession>A0ABW1CVW9</accession>
<dbReference type="RefSeq" id="WP_379517955.1">
    <property type="nucleotide sequence ID" value="NZ_JBHSPA010000037.1"/>
</dbReference>
<feature type="compositionally biased region" description="Polar residues" evidence="1">
    <location>
        <begin position="28"/>
        <end position="37"/>
    </location>
</feature>
<comment type="caution">
    <text evidence="2">The sequence shown here is derived from an EMBL/GenBank/DDBJ whole genome shotgun (WGS) entry which is preliminary data.</text>
</comment>
<evidence type="ECO:0000313" key="2">
    <source>
        <dbReference type="EMBL" id="MFC5828453.1"/>
    </source>
</evidence>
<feature type="region of interest" description="Disordered" evidence="1">
    <location>
        <begin position="1"/>
        <end position="40"/>
    </location>
</feature>
<keyword evidence="3" id="KW-1185">Reference proteome</keyword>
<evidence type="ECO:0000256" key="1">
    <source>
        <dbReference type="SAM" id="MobiDB-lite"/>
    </source>
</evidence>
<proteinExistence type="predicted"/>